<dbReference type="RefSeq" id="WP_316025242.1">
    <property type="nucleotide sequence ID" value="NZ_JAWDIO010000002.1"/>
</dbReference>
<gene>
    <name evidence="1" type="ORF">RS130_06240</name>
</gene>
<dbReference type="EMBL" id="JAWDIO010000002">
    <property type="protein sequence ID" value="MDU0353582.1"/>
    <property type="molecule type" value="Genomic_DNA"/>
</dbReference>
<evidence type="ECO:0000313" key="1">
    <source>
        <dbReference type="EMBL" id="MDU0353582.1"/>
    </source>
</evidence>
<sequence length="120" mass="14017">MNNEAKKIESVTDELAELNRKFHDKVLLSDEFYKQLMQAGFAYRQCLLVSVFPDSANTYCGQLIKQNGDVVEFDIDLDNSKYSSWENITVSFRELYEKNRSTKPWLREVVAYDLFSKLGK</sequence>
<dbReference type="Proteomes" id="UP001247805">
    <property type="component" value="Unassembled WGS sequence"/>
</dbReference>
<proteinExistence type="predicted"/>
<keyword evidence="2" id="KW-1185">Reference proteome</keyword>
<reference evidence="1 2" key="1">
    <citation type="submission" date="2023-10" db="EMBL/GenBank/DDBJ databases">
        <title>Glaciecola aquimarina strain GGW-M5 nov., isolated from a coastal seawater.</title>
        <authorList>
            <person name="Bayburt H."/>
            <person name="Kim J.M."/>
            <person name="Choi B.J."/>
            <person name="Jeon C.O."/>
        </authorList>
    </citation>
    <scope>NUCLEOTIDE SEQUENCE [LARGE SCALE GENOMIC DNA]</scope>
    <source>
        <strain evidence="1 2">KCTC 32108</strain>
    </source>
</reference>
<protein>
    <submittedName>
        <fullName evidence="1">Uncharacterized protein</fullName>
    </submittedName>
</protein>
<evidence type="ECO:0000313" key="2">
    <source>
        <dbReference type="Proteomes" id="UP001247805"/>
    </source>
</evidence>
<organism evidence="1 2">
    <name type="scientific">Paraglaciecola aquimarina</name>
    <dbReference type="NCBI Taxonomy" id="1235557"/>
    <lineage>
        <taxon>Bacteria</taxon>
        <taxon>Pseudomonadati</taxon>
        <taxon>Pseudomonadota</taxon>
        <taxon>Gammaproteobacteria</taxon>
        <taxon>Alteromonadales</taxon>
        <taxon>Alteromonadaceae</taxon>
        <taxon>Paraglaciecola</taxon>
    </lineage>
</organism>
<name>A0ABU3SUB0_9ALTE</name>
<accession>A0ABU3SUB0</accession>
<comment type="caution">
    <text evidence="1">The sequence shown here is derived from an EMBL/GenBank/DDBJ whole genome shotgun (WGS) entry which is preliminary data.</text>
</comment>